<keyword evidence="4" id="KW-1185">Reference proteome</keyword>
<proteinExistence type="predicted"/>
<feature type="chain" id="PRO_5041350961" description="Extracellular membrane protein CFEM domain-containing protein" evidence="2">
    <location>
        <begin position="27"/>
        <end position="242"/>
    </location>
</feature>
<feature type="compositionally biased region" description="Low complexity" evidence="1">
    <location>
        <begin position="152"/>
        <end position="161"/>
    </location>
</feature>
<dbReference type="Proteomes" id="UP001174997">
    <property type="component" value="Unassembled WGS sequence"/>
</dbReference>
<dbReference type="AlphaFoldDB" id="A0AA39ZKK2"/>
<evidence type="ECO:0000313" key="3">
    <source>
        <dbReference type="EMBL" id="KAK0672789.1"/>
    </source>
</evidence>
<accession>A0AA39ZKK2</accession>
<feature type="compositionally biased region" description="Pro residues" evidence="1">
    <location>
        <begin position="186"/>
        <end position="204"/>
    </location>
</feature>
<organism evidence="3 4">
    <name type="scientific">Cercophora samala</name>
    <dbReference type="NCBI Taxonomy" id="330535"/>
    <lineage>
        <taxon>Eukaryota</taxon>
        <taxon>Fungi</taxon>
        <taxon>Dikarya</taxon>
        <taxon>Ascomycota</taxon>
        <taxon>Pezizomycotina</taxon>
        <taxon>Sordariomycetes</taxon>
        <taxon>Sordariomycetidae</taxon>
        <taxon>Sordariales</taxon>
        <taxon>Lasiosphaeriaceae</taxon>
        <taxon>Cercophora</taxon>
    </lineage>
</organism>
<feature type="compositionally biased region" description="Polar residues" evidence="1">
    <location>
        <begin position="131"/>
        <end position="141"/>
    </location>
</feature>
<evidence type="ECO:0008006" key="5">
    <source>
        <dbReference type="Google" id="ProtNLM"/>
    </source>
</evidence>
<reference evidence="3" key="1">
    <citation type="submission" date="2023-06" db="EMBL/GenBank/DDBJ databases">
        <title>Genome-scale phylogeny and comparative genomics of the fungal order Sordariales.</title>
        <authorList>
            <consortium name="Lawrence Berkeley National Laboratory"/>
            <person name="Hensen N."/>
            <person name="Bonometti L."/>
            <person name="Westerberg I."/>
            <person name="Brannstrom I.O."/>
            <person name="Guillou S."/>
            <person name="Cros-Aarteil S."/>
            <person name="Calhoun S."/>
            <person name="Haridas S."/>
            <person name="Kuo A."/>
            <person name="Mondo S."/>
            <person name="Pangilinan J."/>
            <person name="Riley R."/>
            <person name="Labutti K."/>
            <person name="Andreopoulos B."/>
            <person name="Lipzen A."/>
            <person name="Chen C."/>
            <person name="Yanf M."/>
            <person name="Daum C."/>
            <person name="Ng V."/>
            <person name="Clum A."/>
            <person name="Steindorff A."/>
            <person name="Ohm R."/>
            <person name="Martin F."/>
            <person name="Silar P."/>
            <person name="Natvig D."/>
            <person name="Lalanne C."/>
            <person name="Gautier V."/>
            <person name="Ament-Velasquez S.L."/>
            <person name="Kruys A."/>
            <person name="Hutchinson M.I."/>
            <person name="Powell A.J."/>
            <person name="Barry K."/>
            <person name="Miller A.N."/>
            <person name="Grigoriev I.V."/>
            <person name="Debuchy R."/>
            <person name="Gladieux P."/>
            <person name="Thoren M.H."/>
            <person name="Johannesson H."/>
        </authorList>
    </citation>
    <scope>NUCLEOTIDE SEQUENCE</scope>
    <source>
        <strain evidence="3">CBS 307.81</strain>
    </source>
</reference>
<feature type="compositionally biased region" description="Polar residues" evidence="1">
    <location>
        <begin position="162"/>
        <end position="185"/>
    </location>
</feature>
<evidence type="ECO:0000256" key="1">
    <source>
        <dbReference type="SAM" id="MobiDB-lite"/>
    </source>
</evidence>
<dbReference type="EMBL" id="JAULSY010000010">
    <property type="protein sequence ID" value="KAK0672789.1"/>
    <property type="molecule type" value="Genomic_DNA"/>
</dbReference>
<evidence type="ECO:0000313" key="4">
    <source>
        <dbReference type="Proteomes" id="UP001174997"/>
    </source>
</evidence>
<sequence length="242" mass="25749">MLFVRHVGLALAGSVYFLSLVEHTASTRPAFEFPPCVGGCILDSDCLPSKWNCMCRRAKGDFLEKVLRCMGTNCHADLRDYEESFLDPLEDGCDERNQDIPSSKLKVAKALAKSLLSEPSITTTIVTASFSKTEPKSSTVETRPASAVQEGETSTPTTTSEANQNDHPNSTSVSRELAASSTQPATPSPDPNPEPIPEPAPPPVTDTSPFTNSNIASSGSQARSAFAILGICLAAAVLLTEF</sequence>
<evidence type="ECO:0000256" key="2">
    <source>
        <dbReference type="SAM" id="SignalP"/>
    </source>
</evidence>
<comment type="caution">
    <text evidence="3">The sequence shown here is derived from an EMBL/GenBank/DDBJ whole genome shotgun (WGS) entry which is preliminary data.</text>
</comment>
<keyword evidence="2" id="KW-0732">Signal</keyword>
<feature type="region of interest" description="Disordered" evidence="1">
    <location>
        <begin position="131"/>
        <end position="217"/>
    </location>
</feature>
<name>A0AA39ZKK2_9PEZI</name>
<protein>
    <recommendedName>
        <fullName evidence="5">Extracellular membrane protein CFEM domain-containing protein</fullName>
    </recommendedName>
</protein>
<feature type="signal peptide" evidence="2">
    <location>
        <begin position="1"/>
        <end position="26"/>
    </location>
</feature>
<gene>
    <name evidence="3" type="ORF">QBC41DRAFT_312732</name>
</gene>